<accession>A0ABS3RX48</accession>
<dbReference type="PANTHER" id="PTHR43004">
    <property type="entry name" value="TRK SYSTEM POTASSIUM UPTAKE PROTEIN"/>
    <property type="match status" value="1"/>
</dbReference>
<dbReference type="InterPro" id="IPR036188">
    <property type="entry name" value="FAD/NAD-bd_sf"/>
</dbReference>
<organism evidence="5 6">
    <name type="scientific">Actinomadura violacea</name>
    <dbReference type="NCBI Taxonomy" id="2819934"/>
    <lineage>
        <taxon>Bacteria</taxon>
        <taxon>Bacillati</taxon>
        <taxon>Actinomycetota</taxon>
        <taxon>Actinomycetes</taxon>
        <taxon>Streptosporangiales</taxon>
        <taxon>Thermomonosporaceae</taxon>
        <taxon>Actinomadura</taxon>
    </lineage>
</organism>
<evidence type="ECO:0000313" key="5">
    <source>
        <dbReference type="EMBL" id="MBO2461330.1"/>
    </source>
</evidence>
<keyword evidence="5" id="KW-0503">Monooxygenase</keyword>
<comment type="caution">
    <text evidence="5">The sequence shown here is derived from an EMBL/GenBank/DDBJ whole genome shotgun (WGS) entry which is preliminary data.</text>
</comment>
<protein>
    <submittedName>
        <fullName evidence="5">FAD-dependent monooxygenase</fullName>
    </submittedName>
</protein>
<keyword evidence="5" id="KW-0560">Oxidoreductase</keyword>
<evidence type="ECO:0000256" key="2">
    <source>
        <dbReference type="ARBA" id="ARBA00022630"/>
    </source>
</evidence>
<proteinExistence type="predicted"/>
<dbReference type="InterPro" id="IPR050641">
    <property type="entry name" value="RIFMO-like"/>
</dbReference>
<sequence>MERQHTGVVVSGAGPIGLALAVELRLHGVEVVVLERLAAVDRRVKAGAVHGRAAEMLDRRGLTDAITRIQESIMVAAAKPALRGGSVPRGHFAGIWALRETPYEAAGLAIIPQDRLEELLAEHAAGLGAEIRREHELHAYEQDGAGVTLTVGGPDGRYELRAGHLVGADGGRSRVRKLGGFAFPGTDGIITGYQALAELDDPGFAPRRWNRYPGGLLVNGPTPGRLLMVEFDGPPADRDAPVTLAEVQAAARRITGTRVTLKSAASLTRFTDNARLADTYRDGRVLLAGDAAHVHSPFGGQGLLLGLGDAANLGWKLALVARGEAPDALLDTYTEERRPVAARVLDNTRAQVALLRPGPHVDALREIFTRMLDHDDANRYLTGVITGSDVRYDLGSAQDIVGRCYAPDTAVRTPGGEVRLADLQRSGRGVLIAADEVHAAAAAGWAGRVDVVAGTSGLAPGASILVRADGFVAWTSGDAAPLEDALTRWYGAARVPAA</sequence>
<keyword evidence="2" id="KW-0285">Flavoprotein</keyword>
<comment type="cofactor">
    <cofactor evidence="1">
        <name>FAD</name>
        <dbReference type="ChEBI" id="CHEBI:57692"/>
    </cofactor>
</comment>
<evidence type="ECO:0000256" key="3">
    <source>
        <dbReference type="ARBA" id="ARBA00022827"/>
    </source>
</evidence>
<keyword evidence="3" id="KW-0274">FAD</keyword>
<dbReference type="EMBL" id="JAGEPF010000017">
    <property type="protein sequence ID" value="MBO2461330.1"/>
    <property type="molecule type" value="Genomic_DNA"/>
</dbReference>
<evidence type="ECO:0000313" key="6">
    <source>
        <dbReference type="Proteomes" id="UP000680206"/>
    </source>
</evidence>
<dbReference type="RefSeq" id="WP_208244691.1">
    <property type="nucleotide sequence ID" value="NZ_JAGEPF010000017.1"/>
</dbReference>
<dbReference type="Gene3D" id="3.30.70.2450">
    <property type="match status" value="1"/>
</dbReference>
<feature type="domain" description="FAD-binding" evidence="4">
    <location>
        <begin position="6"/>
        <end position="348"/>
    </location>
</feature>
<dbReference type="PRINTS" id="PR00420">
    <property type="entry name" value="RNGMNOXGNASE"/>
</dbReference>
<dbReference type="Pfam" id="PF01494">
    <property type="entry name" value="FAD_binding_3"/>
    <property type="match status" value="1"/>
</dbReference>
<dbReference type="Proteomes" id="UP000680206">
    <property type="component" value="Unassembled WGS sequence"/>
</dbReference>
<dbReference type="Gene3D" id="3.40.30.120">
    <property type="match status" value="1"/>
</dbReference>
<dbReference type="PANTHER" id="PTHR43004:SF19">
    <property type="entry name" value="BINDING MONOOXYGENASE, PUTATIVE (JCVI)-RELATED"/>
    <property type="match status" value="1"/>
</dbReference>
<dbReference type="InterPro" id="IPR002938">
    <property type="entry name" value="FAD-bd"/>
</dbReference>
<keyword evidence="6" id="KW-1185">Reference proteome</keyword>
<dbReference type="Gene3D" id="3.50.50.60">
    <property type="entry name" value="FAD/NAD(P)-binding domain"/>
    <property type="match status" value="1"/>
</dbReference>
<dbReference type="Pfam" id="PF21274">
    <property type="entry name" value="Rng_hyd_C"/>
    <property type="match status" value="1"/>
</dbReference>
<reference evidence="5 6" key="1">
    <citation type="submission" date="2021-03" db="EMBL/GenBank/DDBJ databases">
        <title>Actinomadura violae sp. nov., isolated from lichen in Thailand.</title>
        <authorList>
            <person name="Kanchanasin P."/>
            <person name="Saeng-In P."/>
            <person name="Phongsopitanun W."/>
            <person name="Yuki M."/>
            <person name="Kudo T."/>
            <person name="Ohkuma M."/>
            <person name="Tanasupawat S."/>
        </authorList>
    </citation>
    <scope>NUCLEOTIDE SEQUENCE [LARGE SCALE GENOMIC DNA]</scope>
    <source>
        <strain evidence="5 6">LCR2-06</strain>
    </source>
</reference>
<evidence type="ECO:0000256" key="1">
    <source>
        <dbReference type="ARBA" id="ARBA00001974"/>
    </source>
</evidence>
<evidence type="ECO:0000259" key="4">
    <source>
        <dbReference type="Pfam" id="PF01494"/>
    </source>
</evidence>
<dbReference type="GO" id="GO:0004497">
    <property type="term" value="F:monooxygenase activity"/>
    <property type="evidence" value="ECO:0007669"/>
    <property type="project" value="UniProtKB-KW"/>
</dbReference>
<name>A0ABS3RX48_9ACTN</name>
<gene>
    <name evidence="5" type="ORF">J4709_27480</name>
</gene>
<dbReference type="SUPFAM" id="SSF51905">
    <property type="entry name" value="FAD/NAD(P)-binding domain"/>
    <property type="match status" value="1"/>
</dbReference>